<accession>A0ABQ4A126</accession>
<evidence type="ECO:0000256" key="3">
    <source>
        <dbReference type="ARBA" id="ARBA00022448"/>
    </source>
</evidence>
<dbReference type="SUPFAM" id="SSF53850">
    <property type="entry name" value="Periplasmic binding protein-like II"/>
    <property type="match status" value="1"/>
</dbReference>
<feature type="domain" description="Solute-binding protein family 5" evidence="5">
    <location>
        <begin position="57"/>
        <end position="458"/>
    </location>
</feature>
<organism evidence="6 7">
    <name type="scientific">Winogradskya humida</name>
    <dbReference type="NCBI Taxonomy" id="113566"/>
    <lineage>
        <taxon>Bacteria</taxon>
        <taxon>Bacillati</taxon>
        <taxon>Actinomycetota</taxon>
        <taxon>Actinomycetes</taxon>
        <taxon>Micromonosporales</taxon>
        <taxon>Micromonosporaceae</taxon>
        <taxon>Winogradskya</taxon>
    </lineage>
</organism>
<dbReference type="Pfam" id="PF00496">
    <property type="entry name" value="SBP_bac_5"/>
    <property type="match status" value="1"/>
</dbReference>
<dbReference type="CDD" id="cd08506">
    <property type="entry name" value="PBP2_clavulanate_OppA2"/>
    <property type="match status" value="1"/>
</dbReference>
<evidence type="ECO:0000259" key="5">
    <source>
        <dbReference type="Pfam" id="PF00496"/>
    </source>
</evidence>
<protein>
    <submittedName>
        <fullName evidence="6">ABC transporter substrate-binding protein</fullName>
    </submittedName>
</protein>
<proteinExistence type="inferred from homology"/>
<dbReference type="Gene3D" id="3.10.105.10">
    <property type="entry name" value="Dipeptide-binding Protein, Domain 3"/>
    <property type="match status" value="1"/>
</dbReference>
<keyword evidence="7" id="KW-1185">Reference proteome</keyword>
<evidence type="ECO:0000256" key="2">
    <source>
        <dbReference type="ARBA" id="ARBA00005695"/>
    </source>
</evidence>
<keyword evidence="4" id="KW-0732">Signal</keyword>
<reference evidence="6 7" key="1">
    <citation type="submission" date="2021-01" db="EMBL/GenBank/DDBJ databases">
        <title>Whole genome shotgun sequence of Actinoplanes humidus NBRC 14915.</title>
        <authorList>
            <person name="Komaki H."/>
            <person name="Tamura T."/>
        </authorList>
    </citation>
    <scope>NUCLEOTIDE SEQUENCE [LARGE SCALE GENOMIC DNA]</scope>
    <source>
        <strain evidence="6 7">NBRC 14915</strain>
    </source>
</reference>
<evidence type="ECO:0000256" key="4">
    <source>
        <dbReference type="ARBA" id="ARBA00022729"/>
    </source>
</evidence>
<dbReference type="Proteomes" id="UP000603200">
    <property type="component" value="Unassembled WGS sequence"/>
</dbReference>
<comment type="similarity">
    <text evidence="2">Belongs to the bacterial solute-binding protein 5 family.</text>
</comment>
<evidence type="ECO:0000313" key="6">
    <source>
        <dbReference type="EMBL" id="GIE24569.1"/>
    </source>
</evidence>
<dbReference type="InterPro" id="IPR030678">
    <property type="entry name" value="Peptide/Ni-bd"/>
</dbReference>
<sequence>MENPRYGGTLTMVGAGDVDFLDPALAYHTVTRGIIRAYTRQLVTYRSSLDRAAVAMIVPDLATAADGPDADGRRYRFTLKDDVCWDAPTRIRPITAHDVVRGIKRLAHPLAPSPGLPYFLSSIEGLSEFRDRVAAVGDDPATIADALETTGVAGLRAEDERTVTFTTIRPIPDFLNILALPFATPAPVEYLRGVPGTAAQEQRVISCGPYRVAGYHPGETIALTRSAAWTPGSDDIRAAYVDEIVVRQGLDEDKCFALVMSGEADMLWDIQPPTDRLQGLFATGDPRLEVFPAGLFSPYLVINMWSANAGGALARPKVRQALQFAVDKAEVSRVWGGPRLNDIADQLLPPLCTAHRPFAPYATGGGRGDPERARLLLGEAGYPEGLTLKLVFRDRDIHPETAEVVREALARAGITAELVPASIGELFGSYLASPRAAREGRWDIALTGWEPDWHGHNGRVYLQALFDSSAASGDEGWGTNFGHYRSARTDQLIAGALSSSDQDLADELFRSAEAEIMQDAAVVPILFAHQYWLHASRVRGWLPYPVLNGDLTNLWLDGTDDREGYHL</sequence>
<evidence type="ECO:0000313" key="7">
    <source>
        <dbReference type="Proteomes" id="UP000603200"/>
    </source>
</evidence>
<comment type="caution">
    <text evidence="6">The sequence shown here is derived from an EMBL/GenBank/DDBJ whole genome shotgun (WGS) entry which is preliminary data.</text>
</comment>
<keyword evidence="3" id="KW-0813">Transport</keyword>
<name>A0ABQ4A126_9ACTN</name>
<gene>
    <name evidence="6" type="ORF">Ahu01nite_076710</name>
</gene>
<dbReference type="EMBL" id="BOMN01000111">
    <property type="protein sequence ID" value="GIE24569.1"/>
    <property type="molecule type" value="Genomic_DNA"/>
</dbReference>
<dbReference type="Gene3D" id="3.40.190.10">
    <property type="entry name" value="Periplasmic binding protein-like II"/>
    <property type="match status" value="1"/>
</dbReference>
<dbReference type="InterPro" id="IPR000914">
    <property type="entry name" value="SBP_5_dom"/>
</dbReference>
<dbReference type="PIRSF" id="PIRSF002741">
    <property type="entry name" value="MppA"/>
    <property type="match status" value="1"/>
</dbReference>
<dbReference type="PANTHER" id="PTHR30290">
    <property type="entry name" value="PERIPLASMIC BINDING COMPONENT OF ABC TRANSPORTER"/>
    <property type="match status" value="1"/>
</dbReference>
<dbReference type="InterPro" id="IPR039424">
    <property type="entry name" value="SBP_5"/>
</dbReference>
<dbReference type="PANTHER" id="PTHR30290:SF10">
    <property type="entry name" value="PERIPLASMIC OLIGOPEPTIDE-BINDING PROTEIN-RELATED"/>
    <property type="match status" value="1"/>
</dbReference>
<evidence type="ECO:0000256" key="1">
    <source>
        <dbReference type="ARBA" id="ARBA00004196"/>
    </source>
</evidence>
<comment type="subcellular location">
    <subcellularLocation>
        <location evidence="1">Cell envelope</location>
    </subcellularLocation>
</comment>